<dbReference type="InterPro" id="IPR016792">
    <property type="entry name" value="UCP021573"/>
</dbReference>
<dbReference type="PATRIC" id="fig|451.8.peg.1005"/>
<keyword evidence="4" id="KW-1185">Reference proteome</keyword>
<dbReference type="HOGENOM" id="CLU_090563_0_0_6"/>
<dbReference type="PIRSF" id="PIRSF021573">
    <property type="entry name" value="UCP021573"/>
    <property type="match status" value="1"/>
</dbReference>
<dbReference type="RefSeq" id="WP_045098003.1">
    <property type="nucleotide sequence ID" value="NZ_CP020614.1"/>
</dbReference>
<evidence type="ECO:0000313" key="1">
    <source>
        <dbReference type="EMBL" id="CEG59406.1"/>
    </source>
</evidence>
<organism evidence="1 3">
    <name type="scientific">Legionella micdadei</name>
    <name type="common">Tatlockia micdadei</name>
    <dbReference type="NCBI Taxonomy" id="451"/>
    <lineage>
        <taxon>Bacteria</taxon>
        <taxon>Pseudomonadati</taxon>
        <taxon>Pseudomonadota</taxon>
        <taxon>Gammaproteobacteria</taxon>
        <taxon>Legionellales</taxon>
        <taxon>Legionellaceae</taxon>
        <taxon>Legionella</taxon>
    </lineage>
</organism>
<dbReference type="AlphaFoldDB" id="A0A098GD82"/>
<dbReference type="EMBL" id="FMVN01000003">
    <property type="protein sequence ID" value="SCY00259.1"/>
    <property type="molecule type" value="Genomic_DNA"/>
</dbReference>
<evidence type="ECO:0000313" key="3">
    <source>
        <dbReference type="Proteomes" id="UP000032414"/>
    </source>
</evidence>
<accession>A0A098GD82</accession>
<dbReference type="KEGG" id="tmc:LMI_0031"/>
<sequence>MRGNRIFLHNSSNGIRIILLSFAFAILPLLSYAAQDMGMREGRYCEVIIRKTLTTFAVYNTWGLNHCPENLWKGITVTQIKKETGSSFVHLNGPRYWVIDGFINTNLINPAIKTFNGIAMREAGVLHLGLSELFSAGRPYQKHQVQRKTTWIYQSGKPVYELIDPQGNVFVMQSYSVQKVAQKENSLSQLGTKLKLPKGWQFKTGILKNTETIKAINQSAIVVQDDLLNTYQQSAHDVLQ</sequence>
<name>A0A098GD82_LEGMI</name>
<evidence type="ECO:0000313" key="4">
    <source>
        <dbReference type="Proteomes" id="UP000182998"/>
    </source>
</evidence>
<reference evidence="3" key="1">
    <citation type="submission" date="2014-09" db="EMBL/GenBank/DDBJ databases">
        <authorList>
            <person name="Gomez-Valero L."/>
        </authorList>
    </citation>
    <scope>NUCLEOTIDE SEQUENCE [LARGE SCALE GENOMIC DNA]</scope>
    <source>
        <strain evidence="3">ATCC33218</strain>
    </source>
</reference>
<proteinExistence type="predicted"/>
<dbReference type="Proteomes" id="UP000182998">
    <property type="component" value="Unassembled WGS sequence"/>
</dbReference>
<reference evidence="2 4" key="3">
    <citation type="submission" date="2016-10" db="EMBL/GenBank/DDBJ databases">
        <authorList>
            <person name="Varghese N."/>
            <person name="Submissions S."/>
        </authorList>
    </citation>
    <scope>NUCLEOTIDE SEQUENCE [LARGE SCALE GENOMIC DNA]</scope>
    <source>
        <strain evidence="2 4">ATCC 33218</strain>
    </source>
</reference>
<dbReference type="EMBL" id="LN614830">
    <property type="protein sequence ID" value="CEG59406.1"/>
    <property type="molecule type" value="Genomic_DNA"/>
</dbReference>
<protein>
    <submittedName>
        <fullName evidence="1">Uncharacterized protein</fullName>
    </submittedName>
</protein>
<reference evidence="1" key="2">
    <citation type="submission" date="2014-09" db="EMBL/GenBank/DDBJ databases">
        <authorList>
            <person name="GOMEZ-VALERO Laura"/>
        </authorList>
    </citation>
    <scope>NUCLEOTIDE SEQUENCE</scope>
    <source>
        <strain evidence="1">ATCC33218</strain>
    </source>
</reference>
<dbReference type="Proteomes" id="UP000032414">
    <property type="component" value="Chromosome I"/>
</dbReference>
<gene>
    <name evidence="1" type="ORF">LMI_0031</name>
    <name evidence="2" type="ORF">SAMN02982997_00568</name>
</gene>
<dbReference type="STRING" id="451.B6N58_00155"/>
<evidence type="ECO:0000313" key="2">
    <source>
        <dbReference type="EMBL" id="SCY00259.1"/>
    </source>
</evidence>